<gene>
    <name evidence="2" type="ORF">IDF66_09920</name>
</gene>
<organism evidence="2 3">
    <name type="scientific">Gordonia hankookensis</name>
    <dbReference type="NCBI Taxonomy" id="589403"/>
    <lineage>
        <taxon>Bacteria</taxon>
        <taxon>Bacillati</taxon>
        <taxon>Actinomycetota</taxon>
        <taxon>Actinomycetes</taxon>
        <taxon>Mycobacteriales</taxon>
        <taxon>Gordoniaceae</taxon>
        <taxon>Gordonia</taxon>
    </lineage>
</organism>
<keyword evidence="1" id="KW-0472">Membrane</keyword>
<dbReference type="PANTHER" id="PTHR40076:SF1">
    <property type="entry name" value="MEMBRANE PROTEIN"/>
    <property type="match status" value="1"/>
</dbReference>
<feature type="transmembrane region" description="Helical" evidence="1">
    <location>
        <begin position="43"/>
        <end position="64"/>
    </location>
</feature>
<evidence type="ECO:0008006" key="4">
    <source>
        <dbReference type="Google" id="ProtNLM"/>
    </source>
</evidence>
<keyword evidence="1" id="KW-0812">Transmembrane</keyword>
<dbReference type="Proteomes" id="UP000602395">
    <property type="component" value="Unassembled WGS sequence"/>
</dbReference>
<accession>A0ABR7WDT1</accession>
<reference evidence="2 3" key="1">
    <citation type="submission" date="2020-09" db="EMBL/GenBank/DDBJ databases">
        <title>Novel species in genus Gordonia.</title>
        <authorList>
            <person name="Zhang G."/>
        </authorList>
    </citation>
    <scope>NUCLEOTIDE SEQUENCE [LARGE SCALE GENOMIC DNA]</scope>
    <source>
        <strain evidence="2 3">ON-33</strain>
    </source>
</reference>
<keyword evidence="3" id="KW-1185">Reference proteome</keyword>
<evidence type="ECO:0000256" key="1">
    <source>
        <dbReference type="SAM" id="Phobius"/>
    </source>
</evidence>
<proteinExistence type="predicted"/>
<dbReference type="RefSeq" id="WP_190266717.1">
    <property type="nucleotide sequence ID" value="NZ_BAABAD010000004.1"/>
</dbReference>
<protein>
    <recommendedName>
        <fullName evidence="4">Proline rich protein</fullName>
    </recommendedName>
</protein>
<keyword evidence="1" id="KW-1133">Transmembrane helix</keyword>
<name>A0ABR7WDT1_9ACTN</name>
<sequence length="216" mass="22737">MGDAISYGWNRYKDNALPWILMVLIAVIVSGVISGIGRASSALWIELVFGIISAIVGYVFQGAFVRGALDELDGGKPAIGNFFRLNFGPVIITALLVAIGTYIGLILIIIPGIIFAFLAYWSLTFVVDRDLDAIAGIKASFSVISKNAGPLFLLALACIGLNIVGAIVCLVGLLVSIPVTVIASTYAYRFFTGGQIAAAGLAAPQAPPPYPPNQQY</sequence>
<feature type="transmembrane region" description="Helical" evidence="1">
    <location>
        <begin position="90"/>
        <end position="121"/>
    </location>
</feature>
<feature type="transmembrane region" description="Helical" evidence="1">
    <location>
        <begin position="151"/>
        <end position="175"/>
    </location>
</feature>
<comment type="caution">
    <text evidence="2">The sequence shown here is derived from an EMBL/GenBank/DDBJ whole genome shotgun (WGS) entry which is preliminary data.</text>
</comment>
<feature type="transmembrane region" description="Helical" evidence="1">
    <location>
        <begin position="16"/>
        <end position="36"/>
    </location>
</feature>
<dbReference type="EMBL" id="JACWMS010000002">
    <property type="protein sequence ID" value="MBD1319904.1"/>
    <property type="molecule type" value="Genomic_DNA"/>
</dbReference>
<dbReference type="PANTHER" id="PTHR40076">
    <property type="entry name" value="MEMBRANE PROTEIN-RELATED"/>
    <property type="match status" value="1"/>
</dbReference>
<evidence type="ECO:0000313" key="2">
    <source>
        <dbReference type="EMBL" id="MBD1319904.1"/>
    </source>
</evidence>
<evidence type="ECO:0000313" key="3">
    <source>
        <dbReference type="Proteomes" id="UP000602395"/>
    </source>
</evidence>
<dbReference type="InterPro" id="IPR010380">
    <property type="entry name" value="DUF975"/>
</dbReference>